<evidence type="ECO:0000313" key="5">
    <source>
        <dbReference type="EMBL" id="CAG9856467.1"/>
    </source>
</evidence>
<accession>A0A9N9XLH0</accession>
<feature type="domain" description="FLYWCH-type" evidence="4">
    <location>
        <begin position="59"/>
        <end position="114"/>
    </location>
</feature>
<name>A0A9N9XLH0_PHYSR</name>
<keyword evidence="3" id="KW-0862">Zinc</keyword>
<keyword evidence="1" id="KW-0479">Metal-binding</keyword>
<evidence type="ECO:0000313" key="6">
    <source>
        <dbReference type="Proteomes" id="UP001153712"/>
    </source>
</evidence>
<reference evidence="5" key="1">
    <citation type="submission" date="2022-01" db="EMBL/GenBank/DDBJ databases">
        <authorList>
            <person name="King R."/>
        </authorList>
    </citation>
    <scope>NUCLEOTIDE SEQUENCE</scope>
</reference>
<dbReference type="GO" id="GO:0008270">
    <property type="term" value="F:zinc ion binding"/>
    <property type="evidence" value="ECO:0007669"/>
    <property type="project" value="UniProtKB-KW"/>
</dbReference>
<evidence type="ECO:0000256" key="1">
    <source>
        <dbReference type="ARBA" id="ARBA00022723"/>
    </source>
</evidence>
<dbReference type="Gene3D" id="2.20.25.240">
    <property type="match status" value="1"/>
</dbReference>
<evidence type="ECO:0000256" key="2">
    <source>
        <dbReference type="ARBA" id="ARBA00022771"/>
    </source>
</evidence>
<evidence type="ECO:0000256" key="3">
    <source>
        <dbReference type="ARBA" id="ARBA00022833"/>
    </source>
</evidence>
<dbReference type="AlphaFoldDB" id="A0A9N9XLH0"/>
<organism evidence="5 6">
    <name type="scientific">Phyllotreta striolata</name>
    <name type="common">Striped flea beetle</name>
    <name type="synonym">Crioceris striolata</name>
    <dbReference type="NCBI Taxonomy" id="444603"/>
    <lineage>
        <taxon>Eukaryota</taxon>
        <taxon>Metazoa</taxon>
        <taxon>Ecdysozoa</taxon>
        <taxon>Arthropoda</taxon>
        <taxon>Hexapoda</taxon>
        <taxon>Insecta</taxon>
        <taxon>Pterygota</taxon>
        <taxon>Neoptera</taxon>
        <taxon>Endopterygota</taxon>
        <taxon>Coleoptera</taxon>
        <taxon>Polyphaga</taxon>
        <taxon>Cucujiformia</taxon>
        <taxon>Chrysomeloidea</taxon>
        <taxon>Chrysomelidae</taxon>
        <taxon>Galerucinae</taxon>
        <taxon>Alticini</taxon>
        <taxon>Phyllotreta</taxon>
    </lineage>
</organism>
<sequence>MQFFHYNYLAKFRNIPGIVYIIPGQKYPKLVIDENEYAVYLKHDDKTRWRCNDVIYMLPGGRKHPRIAVDGFEYIVHRKGPNKTRWRCMYEFKKCTSFIYTYGNNVIVKNAHNHSCGNTAKIINTGIPKQVTIIRCVDPQKLQ</sequence>
<proteinExistence type="predicted"/>
<dbReference type="OrthoDB" id="6772866at2759"/>
<dbReference type="InterPro" id="IPR007588">
    <property type="entry name" value="Znf_FLYWCH"/>
</dbReference>
<keyword evidence="6" id="KW-1185">Reference proteome</keyword>
<protein>
    <recommendedName>
        <fullName evidence="4">FLYWCH-type domain-containing protein</fullName>
    </recommendedName>
</protein>
<dbReference type="Pfam" id="PF04500">
    <property type="entry name" value="FLYWCH"/>
    <property type="match status" value="1"/>
</dbReference>
<keyword evidence="2" id="KW-0863">Zinc-finger</keyword>
<gene>
    <name evidence="5" type="ORF">PHYEVI_LOCUS2888</name>
</gene>
<dbReference type="EMBL" id="OU900105">
    <property type="protein sequence ID" value="CAG9856467.1"/>
    <property type="molecule type" value="Genomic_DNA"/>
</dbReference>
<evidence type="ECO:0000259" key="4">
    <source>
        <dbReference type="Pfam" id="PF04500"/>
    </source>
</evidence>
<dbReference type="Proteomes" id="UP001153712">
    <property type="component" value="Chromosome 12"/>
</dbReference>